<comment type="caution">
    <text evidence="3">The sequence shown here is derived from an EMBL/GenBank/DDBJ whole genome shotgun (WGS) entry which is preliminary data.</text>
</comment>
<dbReference type="InterPro" id="IPR001173">
    <property type="entry name" value="Glyco_trans_2-like"/>
</dbReference>
<dbReference type="AlphaFoldDB" id="A0A2T1E3B4"/>
<dbReference type="EMBL" id="PVWK01000097">
    <property type="protein sequence ID" value="PSB27225.1"/>
    <property type="molecule type" value="Genomic_DNA"/>
</dbReference>
<organism evidence="3 4">
    <name type="scientific">Stenomitos frigidus ULC18</name>
    <dbReference type="NCBI Taxonomy" id="2107698"/>
    <lineage>
        <taxon>Bacteria</taxon>
        <taxon>Bacillati</taxon>
        <taxon>Cyanobacteriota</taxon>
        <taxon>Cyanophyceae</taxon>
        <taxon>Leptolyngbyales</taxon>
        <taxon>Leptolyngbyaceae</taxon>
        <taxon>Stenomitos</taxon>
    </lineage>
</organism>
<proteinExistence type="predicted"/>
<keyword evidence="4" id="KW-1185">Reference proteome</keyword>
<reference evidence="4" key="1">
    <citation type="submission" date="2018-02" db="EMBL/GenBank/DDBJ databases">
        <authorList>
            <person name="Moore K."/>
            <person name="Momper L."/>
        </authorList>
    </citation>
    <scope>NUCLEOTIDE SEQUENCE [LARGE SCALE GENOMIC DNA]</scope>
    <source>
        <strain evidence="4">ULC18</strain>
    </source>
</reference>
<protein>
    <recommendedName>
        <fullName evidence="2">Glycosyltransferase 2-like domain-containing protein</fullName>
    </recommendedName>
</protein>
<feature type="coiled-coil region" evidence="1">
    <location>
        <begin position="283"/>
        <end position="317"/>
    </location>
</feature>
<gene>
    <name evidence="3" type="ORF">C7B82_17310</name>
</gene>
<dbReference type="InterPro" id="IPR029044">
    <property type="entry name" value="Nucleotide-diphossugar_trans"/>
</dbReference>
<dbReference type="Pfam" id="PF00535">
    <property type="entry name" value="Glycos_transf_2"/>
    <property type="match status" value="1"/>
</dbReference>
<dbReference type="CDD" id="cd00761">
    <property type="entry name" value="Glyco_tranf_GTA_type"/>
    <property type="match status" value="1"/>
</dbReference>
<evidence type="ECO:0000259" key="2">
    <source>
        <dbReference type="Pfam" id="PF00535"/>
    </source>
</evidence>
<keyword evidence="1" id="KW-0175">Coiled coil</keyword>
<accession>A0A2T1E3B4</accession>
<evidence type="ECO:0000313" key="3">
    <source>
        <dbReference type="EMBL" id="PSB27225.1"/>
    </source>
</evidence>
<name>A0A2T1E3B4_9CYAN</name>
<reference evidence="3 4" key="2">
    <citation type="submission" date="2018-03" db="EMBL/GenBank/DDBJ databases">
        <title>The ancient ancestry and fast evolution of plastids.</title>
        <authorList>
            <person name="Moore K.R."/>
            <person name="Magnabosco C."/>
            <person name="Momper L."/>
            <person name="Gold D.A."/>
            <person name="Bosak T."/>
            <person name="Fournier G.P."/>
        </authorList>
    </citation>
    <scope>NUCLEOTIDE SEQUENCE [LARGE SCALE GENOMIC DNA]</scope>
    <source>
        <strain evidence="3 4">ULC18</strain>
    </source>
</reference>
<feature type="domain" description="Glycosyltransferase 2-like" evidence="2">
    <location>
        <begin position="17"/>
        <end position="133"/>
    </location>
</feature>
<dbReference type="Proteomes" id="UP000239576">
    <property type="component" value="Unassembled WGS sequence"/>
</dbReference>
<sequence>MVVLMQNVKASIVIRTVPNRIDFLDQALFSVLCNTYAQCEAVVVVQSKSDDYFAQVTELCKTYILRGLPIKTVRNCTNSDERAKNLNLGIAAAAGRYIGFLDDDDILYPTHIASLVKTLEANYSSAWAYADTVGTLCEIDALGDLYIQSHHFFFRKPKFFYPELWFENFIPLHSYIIDRYRVKDDVVHFDESFTLLEDYAFLLKLAIAHEPKYYPEVTCEYRFRLDGSNSSNFTDELSGTFNFEKQERWRIAREKISILKRDLIFFPLPGTEKRTLDFLNTLISQSQTELQSMRAKVEASQAQVHALQAQLDQSQAKIGAMKTSKFWRMRNVWFRFNRKIGLGQHE</sequence>
<dbReference type="PANTHER" id="PTHR22916">
    <property type="entry name" value="GLYCOSYLTRANSFERASE"/>
    <property type="match status" value="1"/>
</dbReference>
<evidence type="ECO:0000256" key="1">
    <source>
        <dbReference type="SAM" id="Coils"/>
    </source>
</evidence>
<evidence type="ECO:0000313" key="4">
    <source>
        <dbReference type="Proteomes" id="UP000239576"/>
    </source>
</evidence>
<dbReference type="Gene3D" id="3.90.550.10">
    <property type="entry name" value="Spore Coat Polysaccharide Biosynthesis Protein SpsA, Chain A"/>
    <property type="match status" value="1"/>
</dbReference>
<dbReference type="SUPFAM" id="SSF53448">
    <property type="entry name" value="Nucleotide-diphospho-sugar transferases"/>
    <property type="match status" value="1"/>
</dbReference>